<feature type="region of interest" description="Disordered" evidence="12">
    <location>
        <begin position="347"/>
        <end position="389"/>
    </location>
</feature>
<feature type="compositionally biased region" description="Basic and acidic residues" evidence="12">
    <location>
        <begin position="1538"/>
        <end position="1556"/>
    </location>
</feature>
<evidence type="ECO:0000256" key="8">
    <source>
        <dbReference type="ARBA" id="ARBA00023242"/>
    </source>
</evidence>
<feature type="compositionally biased region" description="Low complexity" evidence="12">
    <location>
        <begin position="209"/>
        <end position="228"/>
    </location>
</feature>
<evidence type="ECO:0000259" key="15">
    <source>
        <dbReference type="PROSITE" id="PS50827"/>
    </source>
</evidence>
<feature type="region of interest" description="Disordered" evidence="12">
    <location>
        <begin position="2035"/>
        <end position="2055"/>
    </location>
</feature>
<feature type="region of interest" description="Disordered" evidence="12">
    <location>
        <begin position="208"/>
        <end position="228"/>
    </location>
</feature>
<dbReference type="PROSITE" id="PS50982">
    <property type="entry name" value="MBD"/>
    <property type="match status" value="1"/>
</dbReference>
<feature type="region of interest" description="Disordered" evidence="12">
    <location>
        <begin position="1514"/>
        <end position="1576"/>
    </location>
</feature>
<feature type="compositionally biased region" description="Low complexity" evidence="12">
    <location>
        <begin position="179"/>
        <end position="194"/>
    </location>
</feature>
<feature type="compositionally biased region" description="Polar residues" evidence="12">
    <location>
        <begin position="359"/>
        <end position="373"/>
    </location>
</feature>
<evidence type="ECO:0000256" key="9">
    <source>
        <dbReference type="PROSITE-ProRule" id="PRU00035"/>
    </source>
</evidence>
<feature type="compositionally biased region" description="Basic and acidic residues" evidence="12">
    <location>
        <begin position="1565"/>
        <end position="1576"/>
    </location>
</feature>
<feature type="compositionally biased region" description="Basic and acidic residues" evidence="12">
    <location>
        <begin position="2275"/>
        <end position="2284"/>
    </location>
</feature>
<comment type="subcellular location">
    <subcellularLocation>
        <location evidence="1">Nucleus</location>
    </subcellularLocation>
</comment>
<feature type="compositionally biased region" description="Low complexity" evidence="12">
    <location>
        <begin position="91"/>
        <end position="103"/>
    </location>
</feature>
<dbReference type="CDD" id="cd05503">
    <property type="entry name" value="Bromo_BAZ2A_B_like"/>
    <property type="match status" value="1"/>
</dbReference>
<feature type="compositionally biased region" description="Basic and acidic residues" evidence="12">
    <location>
        <begin position="374"/>
        <end position="386"/>
    </location>
</feature>
<feature type="region of interest" description="Disordered" evidence="12">
    <location>
        <begin position="1432"/>
        <end position="1469"/>
    </location>
</feature>
<feature type="compositionally biased region" description="Basic and acidic residues" evidence="12">
    <location>
        <begin position="2294"/>
        <end position="2310"/>
    </location>
</feature>
<dbReference type="InterPro" id="IPR018501">
    <property type="entry name" value="DDT_dom"/>
</dbReference>
<dbReference type="SUPFAM" id="SSF57903">
    <property type="entry name" value="FYVE/PHD zinc finger"/>
    <property type="match status" value="2"/>
</dbReference>
<feature type="domain" description="PHD-type" evidence="14">
    <location>
        <begin position="1811"/>
        <end position="1858"/>
    </location>
</feature>
<feature type="compositionally biased region" description="Acidic residues" evidence="12">
    <location>
        <begin position="1527"/>
        <end position="1537"/>
    </location>
</feature>
<comment type="caution">
    <text evidence="17">The sequence shown here is derived from an EMBL/GenBank/DDBJ whole genome shotgun (WGS) entry which is preliminary data.</text>
</comment>
<evidence type="ECO:0000256" key="10">
    <source>
        <dbReference type="PROSITE-ProRule" id="PRU00146"/>
    </source>
</evidence>
<dbReference type="PRINTS" id="PR00503">
    <property type="entry name" value="BROMODOMAIN"/>
</dbReference>
<organism evidence="17 18">
    <name type="scientific">Tegillarca granosa</name>
    <name type="common">Malaysian cockle</name>
    <name type="synonym">Anadara granosa</name>
    <dbReference type="NCBI Taxonomy" id="220873"/>
    <lineage>
        <taxon>Eukaryota</taxon>
        <taxon>Metazoa</taxon>
        <taxon>Spiralia</taxon>
        <taxon>Lophotrochozoa</taxon>
        <taxon>Mollusca</taxon>
        <taxon>Bivalvia</taxon>
        <taxon>Autobranchia</taxon>
        <taxon>Pteriomorphia</taxon>
        <taxon>Arcoida</taxon>
        <taxon>Arcoidea</taxon>
        <taxon>Arcidae</taxon>
        <taxon>Tegillarca</taxon>
    </lineage>
</organism>
<feature type="region of interest" description="Disordered" evidence="12">
    <location>
        <begin position="70"/>
        <end position="103"/>
    </location>
</feature>
<dbReference type="Gene3D" id="3.30.890.10">
    <property type="entry name" value="Methyl-cpg-binding Protein 2, Chain A"/>
    <property type="match status" value="1"/>
</dbReference>
<comment type="similarity">
    <text evidence="2">Belongs to the WAL family.</text>
</comment>
<feature type="compositionally biased region" description="Low complexity" evidence="12">
    <location>
        <begin position="1432"/>
        <end position="1442"/>
    </location>
</feature>
<accession>A0ABQ9EQD4</accession>
<dbReference type="InterPro" id="IPR019786">
    <property type="entry name" value="Zinc_finger_PHD-type_CS"/>
</dbReference>
<feature type="region of interest" description="Disordered" evidence="12">
    <location>
        <begin position="278"/>
        <end position="312"/>
    </location>
</feature>
<keyword evidence="18" id="KW-1185">Reference proteome</keyword>
<keyword evidence="5" id="KW-0862">Zinc</keyword>
<proteinExistence type="inferred from homology"/>
<feature type="domain" description="MBD" evidence="16">
    <location>
        <begin position="527"/>
        <end position="599"/>
    </location>
</feature>
<feature type="compositionally biased region" description="Polar residues" evidence="12">
    <location>
        <begin position="278"/>
        <end position="289"/>
    </location>
</feature>
<dbReference type="PROSITE" id="PS01359">
    <property type="entry name" value="ZF_PHD_1"/>
    <property type="match status" value="1"/>
</dbReference>
<gene>
    <name evidence="17" type="ORF">KUTeg_015546</name>
</gene>
<dbReference type="SUPFAM" id="SSF47370">
    <property type="entry name" value="Bromodomain"/>
    <property type="match status" value="1"/>
</dbReference>
<dbReference type="InterPro" id="IPR011011">
    <property type="entry name" value="Znf_FYVE_PHD"/>
</dbReference>
<dbReference type="Gene3D" id="3.30.40.10">
    <property type="entry name" value="Zinc/RING finger domain, C3HC4 (zinc finger)"/>
    <property type="match status" value="2"/>
</dbReference>
<dbReference type="EMBL" id="JARBDR010000793">
    <property type="protein sequence ID" value="KAJ8307462.1"/>
    <property type="molecule type" value="Genomic_DNA"/>
</dbReference>
<dbReference type="SMART" id="SM00249">
    <property type="entry name" value="PHD"/>
    <property type="match status" value="2"/>
</dbReference>
<evidence type="ECO:0008006" key="19">
    <source>
        <dbReference type="Google" id="ProtNLM"/>
    </source>
</evidence>
<keyword evidence="4 10" id="KW-0863">Zinc-finger</keyword>
<feature type="region of interest" description="Disordered" evidence="12">
    <location>
        <begin position="1866"/>
        <end position="1893"/>
    </location>
</feature>
<dbReference type="InterPro" id="IPR001965">
    <property type="entry name" value="Znf_PHD"/>
</dbReference>
<feature type="region of interest" description="Disordered" evidence="12">
    <location>
        <begin position="957"/>
        <end position="1031"/>
    </location>
</feature>
<feature type="compositionally biased region" description="Basic and acidic residues" evidence="12">
    <location>
        <begin position="1108"/>
        <end position="1121"/>
    </location>
</feature>
<dbReference type="InterPro" id="IPR016177">
    <property type="entry name" value="DNA-bd_dom_sf"/>
</dbReference>
<evidence type="ECO:0000313" key="17">
    <source>
        <dbReference type="EMBL" id="KAJ8307462.1"/>
    </source>
</evidence>
<dbReference type="InterPro" id="IPR001487">
    <property type="entry name" value="Bromodomain"/>
</dbReference>
<dbReference type="Pfam" id="PF00628">
    <property type="entry name" value="PHD"/>
    <property type="match status" value="2"/>
</dbReference>
<sequence length="2449" mass="275138">MEDKTPIIGRISPFGLPYTAHLAHIPSAFSLLGHHPAFPVSTLFGGLGEGALGHLPSSLAATSLINNSPGKSKSLLSTSKSSSKISHKSQHSSSSSSSSKVTVTKATTTIATTSTTTLSNSNSQKLSSPSPTHLVSGTSGISLLSGKYRHSSKSSSVSSSTSTSSSHHRKAGTNGTLPSSSQNKSSTSSSKSLSDVINNSIREQYENGANLSDSDSQSDNSSEISSLSNSAASLSKAFDDQSNTNHFDGLPDSPSKAIHIDGMKKKLIADQIRQRVQNKPIVSTKTSIMQPIKRGRGRPPKGDSSSPEHMLDHPKNQEELKHTLEANLKQQQIQLKMLRKIQAEKEKEDMLKAQKQHGSHGSNSDQSKINSTDQQKEIHGNKDKLKSDHHKSLLFNPSKDVLKPDFQKALLLSENKEKHSSTKHSQGSPLKVPDLKMSISREGSGNSLVAKFKTLSETSSDNPEEDSDNSDSDNSDSDSDGESDSDDSDSENELKARSSETGSVVSKRSADELSERGGTPTKRPRMQLDEQVLRVPLEQGWQRQTTILAIGKRGFIGDVLYFAPCGKKLKTIPDITRYLEKHNTTDLNRDHFSFNTKVNIGEFYEATNEQNEVAERMALVESKRQKMLRIKQQRGQRRKEKQDKQIQLAKQMMEQKLMRKMEQQGIQLQLVLEKKKQKDQMRLMREQEKLQRQEQLRIERDMRAQQILESNLMWYHLERERERKRQHYILVKALEAQKKQAERDRLKEEKMAEKRMSREKKMEQRRAELQFLRVLKTPAEDMELTDAKPLPEFPRIPGTQVDGNCLADLLMVLEFLHNFGDALGFDEETLPSMKSLQDGVTGKTEEDSEEYMSLAVTRLGQKIADVEISDAVVGEILRVFVIARNGGKNEMSEWLTHSPVESLTPTQKGSVLAFLCNELLCGKAITAEVDRHLDHMGDIRRDKWVVEGKLRRLRMIQAKKFHRPVPKPPPDGDNSMTLGEGDDSMSHNMSVSSKRGSEDEEEKDEDSGNDSDDCHDNNTSQDADGEMEEPVTLEDCEKQIEKLQKQHAQYREKVFQASHKVRAINFGQDRYKRQYWVLPCAGGVYVEGLESGSFTSDEIAEEVEQMETDNKSDIKKVKQENEQESNNNNDSISNTVKSETCCTDIKVEDSKMTNQNSETNSPQNCADLNSVKTEAKVNVNTEVQFCNGEITPSSSENNSAINQSNLFLQTPTSTKLSDLCNLATVKTESCQDESKAVVTSSHSPSLLFSPSSSPFLLSTSLPSTPNSVSVTTSTPLPEQQLLKAASSSNVSPLTSASSSTTTTATFTSTPSSTVTSETKPKFLSIDSLLKKEDTPSVQNDHFFPSPVFPVLPLTPDQMLKNFSDLSEQKPWFSILPRMPCDDLSLTTGSGQLPTSPFSTSPFLSPLPFRAFPVQSPSFASFQMGQLFGTPSDFSATSSTTSTPQVDTFKVPSTPRSETDTPSAQKMQRGWWRITNDDQIKSLCRCCHPRGIRERNLQKTLQKFMEFACESCNRGDSDVVNMESSDSSSDEEEEETEEKEEKDKEKTTEEKSEKTESENPEEESVTEDKKSKSEKKVSVLSEEDIKASLQKAAHQVELNLLEEVENLEERVASASLQIKGWKVPQRCSEDSQVKIVDKTQTELKENEYYPMEMARKKLLNLEPNIERRYMKPPLCKARVQINLASITANTINESRRDSVTNDEDDDDCEREIIERPEDIPSGLATWRNAVAMATSPAQLTLCVFQLNNAIAWEKSIMKVLCQICRKDDNEAMLLLCDGCDRGYHTYCFKPKMENIPDGDWYCYECISKATGEPCCIVCGKRTGKIVECDACPRAIHLDCLDPPLPRMPRKWLCQACVLSKMSASAATKRTAPAEQDSDDDEQTPKKRRQTNQKYKESYSNMWPCLTSSKRGECMVRCTVCSCDFSCGHGGKNDCKRHVDSKTHKELNTLVKTNKSMASFVSQKSVETDHKRAVTRAEVMMCEIIAEMNLPITAADIFNKAFKLMFPDSKIAQDMKCARNKATAIILDLARMNQNSLSAKGAKNSDTSKSEKEKSKPSYAEKKVDSIFSFVKSPTNKLYCLFLSYTINVYDEVLKNLQAEDPRIHKLRGSLHSVMRNILSRFVKPAAMVGKSVDEVMYKEQCNQKVDNDLVIGNTAKEFIRNKEKNHLRDSRIKEFFSAVRQYFVNACNYIKANLPLNEPVLLHAEVADTDKQSIVKQSSIEFFLERFPCLIPKGSSKDVILEQFLLRFFIFYLNYNGKKRTRRSPKKKQQQNETQGSRDRLDSDSSSKPSSEVSGSEKKKGKDTEKRKLAEQSDDMTMCRLILTEMEKHDDGWPFLKPVNFKQFPTYKKYIKQPMDFTTMKNKLRDNLYQTRGDFASDARLVFNNCQTFNEDESEVGRAGHSMRKFFDNRWKELLLTSVSNDDLVNKESTSNSTETPVKDKNNTETAMES</sequence>
<dbReference type="PROSITE" id="PS00633">
    <property type="entry name" value="BROMODOMAIN_1"/>
    <property type="match status" value="1"/>
</dbReference>
<evidence type="ECO:0000259" key="16">
    <source>
        <dbReference type="PROSITE" id="PS50982"/>
    </source>
</evidence>
<feature type="region of interest" description="Disordered" evidence="12">
    <location>
        <begin position="2260"/>
        <end position="2310"/>
    </location>
</feature>
<feature type="region of interest" description="Disordered" evidence="12">
    <location>
        <begin position="2424"/>
        <end position="2449"/>
    </location>
</feature>
<evidence type="ECO:0000256" key="3">
    <source>
        <dbReference type="ARBA" id="ARBA00022723"/>
    </source>
</evidence>
<dbReference type="SMART" id="SM00391">
    <property type="entry name" value="MBD"/>
    <property type="match status" value="1"/>
</dbReference>
<feature type="coiled-coil region" evidence="11">
    <location>
        <begin position="1033"/>
        <end position="1060"/>
    </location>
</feature>
<dbReference type="InterPro" id="IPR013083">
    <property type="entry name" value="Znf_RING/FYVE/PHD"/>
</dbReference>
<feature type="compositionally biased region" description="Acidic residues" evidence="12">
    <location>
        <begin position="462"/>
        <end position="491"/>
    </location>
</feature>
<dbReference type="PROSITE" id="PS50016">
    <property type="entry name" value="ZF_PHD_2"/>
    <property type="match status" value="2"/>
</dbReference>
<dbReference type="InterPro" id="IPR036427">
    <property type="entry name" value="Bromodomain-like_sf"/>
</dbReference>
<evidence type="ECO:0000256" key="11">
    <source>
        <dbReference type="SAM" id="Coils"/>
    </source>
</evidence>
<feature type="compositionally biased region" description="Acidic residues" evidence="12">
    <location>
        <begin position="998"/>
        <end position="1013"/>
    </location>
</feature>
<dbReference type="SUPFAM" id="SSF54171">
    <property type="entry name" value="DNA-binding domain"/>
    <property type="match status" value="1"/>
</dbReference>
<dbReference type="InterPro" id="IPR018359">
    <property type="entry name" value="Bromodomain_CS"/>
</dbReference>
<dbReference type="SMART" id="SM00297">
    <property type="entry name" value="BROMO"/>
    <property type="match status" value="1"/>
</dbReference>
<feature type="compositionally biased region" description="Low complexity" evidence="12">
    <location>
        <begin position="115"/>
        <end position="132"/>
    </location>
</feature>
<dbReference type="Proteomes" id="UP001217089">
    <property type="component" value="Unassembled WGS sequence"/>
</dbReference>
<evidence type="ECO:0000256" key="5">
    <source>
        <dbReference type="ARBA" id="ARBA00022833"/>
    </source>
</evidence>
<feature type="domain" description="DDT" evidence="15">
    <location>
        <begin position="803"/>
        <end position="868"/>
    </location>
</feature>
<evidence type="ECO:0000256" key="4">
    <source>
        <dbReference type="ARBA" id="ARBA00022771"/>
    </source>
</evidence>
<name>A0ABQ9EQD4_TEGGR</name>
<keyword evidence="6 11" id="KW-0175">Coiled coil</keyword>
<evidence type="ECO:0000256" key="2">
    <source>
        <dbReference type="ARBA" id="ARBA00007444"/>
    </source>
</evidence>
<feature type="region of interest" description="Disordered" evidence="12">
    <location>
        <begin position="740"/>
        <end position="762"/>
    </location>
</feature>
<evidence type="ECO:0000256" key="6">
    <source>
        <dbReference type="ARBA" id="ARBA00023054"/>
    </source>
</evidence>
<dbReference type="PROSITE" id="PS50827">
    <property type="entry name" value="DDT"/>
    <property type="match status" value="1"/>
</dbReference>
<feature type="compositionally biased region" description="Low complexity" evidence="12">
    <location>
        <begin position="153"/>
        <end position="165"/>
    </location>
</feature>
<feature type="compositionally biased region" description="Basic and acidic residues" evidence="12">
    <location>
        <begin position="2044"/>
        <end position="2055"/>
    </location>
</feature>
<protein>
    <recommendedName>
        <fullName evidence="19">Bromodomain adjacent to zinc finger domain protein 2B</fullName>
    </recommendedName>
</protein>
<feature type="region of interest" description="Disordered" evidence="12">
    <location>
        <begin position="1284"/>
        <end position="1316"/>
    </location>
</feature>
<feature type="compositionally biased region" description="Low complexity" evidence="12">
    <location>
        <begin position="1124"/>
        <end position="1133"/>
    </location>
</feature>
<feature type="compositionally biased region" description="Polar residues" evidence="12">
    <location>
        <begin position="133"/>
        <end position="142"/>
    </location>
</feature>
<dbReference type="InterPro" id="IPR019787">
    <property type="entry name" value="Znf_PHD-finger"/>
</dbReference>
<keyword evidence="3" id="KW-0479">Metal-binding</keyword>
<feature type="region of interest" description="Disordered" evidence="12">
    <location>
        <begin position="414"/>
        <end position="528"/>
    </location>
</feature>
<dbReference type="PANTHER" id="PTHR45915">
    <property type="entry name" value="TRANSCRIPTION INTERMEDIARY FACTOR"/>
    <property type="match status" value="1"/>
</dbReference>
<reference evidence="17 18" key="1">
    <citation type="submission" date="2022-12" db="EMBL/GenBank/DDBJ databases">
        <title>Chromosome-level genome of Tegillarca granosa.</title>
        <authorList>
            <person name="Kim J."/>
        </authorList>
    </citation>
    <scope>NUCLEOTIDE SEQUENCE [LARGE SCALE GENOMIC DNA]</scope>
    <source>
        <strain evidence="17">Teg-2019</strain>
        <tissue evidence="17">Adductor muscle</tissue>
    </source>
</reference>
<feature type="region of interest" description="Disordered" evidence="12">
    <location>
        <begin position="1103"/>
        <end position="1133"/>
    </location>
</feature>
<feature type="domain" description="Bromo" evidence="13">
    <location>
        <begin position="2326"/>
        <end position="2396"/>
    </location>
</feature>
<dbReference type="InterPro" id="IPR037374">
    <property type="entry name" value="BAZ2A/B_Bromo"/>
</dbReference>
<evidence type="ECO:0000256" key="7">
    <source>
        <dbReference type="ARBA" id="ARBA00023117"/>
    </source>
</evidence>
<evidence type="ECO:0000313" key="18">
    <source>
        <dbReference type="Proteomes" id="UP001217089"/>
    </source>
</evidence>
<feature type="domain" description="PHD-type" evidence="14">
    <location>
        <begin position="1757"/>
        <end position="1807"/>
    </location>
</feature>
<dbReference type="Gene3D" id="1.20.920.10">
    <property type="entry name" value="Bromodomain-like"/>
    <property type="match status" value="1"/>
</dbReference>
<evidence type="ECO:0000256" key="12">
    <source>
        <dbReference type="SAM" id="MobiDB-lite"/>
    </source>
</evidence>
<keyword evidence="7 9" id="KW-0103">Bromodomain</keyword>
<keyword evidence="8" id="KW-0539">Nucleus</keyword>
<feature type="compositionally biased region" description="Low complexity" evidence="12">
    <location>
        <begin position="71"/>
        <end position="84"/>
    </location>
</feature>
<dbReference type="PROSITE" id="PS50014">
    <property type="entry name" value="BROMODOMAIN_2"/>
    <property type="match status" value="1"/>
</dbReference>
<feature type="region of interest" description="Disordered" evidence="12">
    <location>
        <begin position="115"/>
        <end position="194"/>
    </location>
</feature>
<dbReference type="InterPro" id="IPR001739">
    <property type="entry name" value="Methyl_CpG_DNA-bd"/>
</dbReference>
<dbReference type="Pfam" id="PF01429">
    <property type="entry name" value="MBD"/>
    <property type="match status" value="1"/>
</dbReference>
<feature type="compositionally biased region" description="Polar residues" evidence="12">
    <location>
        <begin position="1453"/>
        <end position="1465"/>
    </location>
</feature>
<dbReference type="PANTHER" id="PTHR45915:SF2">
    <property type="entry name" value="TOUTATIS, ISOFORM E"/>
    <property type="match status" value="1"/>
</dbReference>
<feature type="compositionally biased region" description="Polar residues" evidence="12">
    <location>
        <begin position="2424"/>
        <end position="2435"/>
    </location>
</feature>
<evidence type="ECO:0000259" key="14">
    <source>
        <dbReference type="PROSITE" id="PS50016"/>
    </source>
</evidence>
<evidence type="ECO:0000259" key="13">
    <source>
        <dbReference type="PROSITE" id="PS50014"/>
    </source>
</evidence>
<dbReference type="Pfam" id="PF00439">
    <property type="entry name" value="Bromodomain"/>
    <property type="match status" value="1"/>
</dbReference>
<dbReference type="CDD" id="cd15545">
    <property type="entry name" value="PHD_BAZ2A_like"/>
    <property type="match status" value="1"/>
</dbReference>
<evidence type="ECO:0000256" key="1">
    <source>
        <dbReference type="ARBA" id="ARBA00004123"/>
    </source>
</evidence>